<dbReference type="RefSeq" id="WP_077352066.1">
    <property type="nucleotide sequence ID" value="NZ_CP019607.1"/>
</dbReference>
<dbReference type="AlphaFoldDB" id="A0A1Q2D1A4"/>
<reference evidence="2 3" key="1">
    <citation type="journal article" date="2008" name="Int. J. Syst. Evol. Microbiol.">
        <title>Tessaracoccus flavescens sp. nov., isolated from marine sediment.</title>
        <authorList>
            <person name="Lee D.W."/>
            <person name="Lee S.D."/>
        </authorList>
    </citation>
    <scope>NUCLEOTIDE SEQUENCE [LARGE SCALE GENOMIC DNA]</scope>
    <source>
        <strain evidence="2 3">SST-39T</strain>
    </source>
</reference>
<gene>
    <name evidence="2" type="ORF">BW733_16205</name>
</gene>
<dbReference type="EMBL" id="CP019607">
    <property type="protein sequence ID" value="AQP52132.1"/>
    <property type="molecule type" value="Genomic_DNA"/>
</dbReference>
<dbReference type="GO" id="GO:0016747">
    <property type="term" value="F:acyltransferase activity, transferring groups other than amino-acyl groups"/>
    <property type="evidence" value="ECO:0007669"/>
    <property type="project" value="InterPro"/>
</dbReference>
<dbReference type="SUPFAM" id="SSF55729">
    <property type="entry name" value="Acyl-CoA N-acyltransferases (Nat)"/>
    <property type="match status" value="1"/>
</dbReference>
<evidence type="ECO:0000259" key="1">
    <source>
        <dbReference type="PROSITE" id="PS51186"/>
    </source>
</evidence>
<dbReference type="InterPro" id="IPR016181">
    <property type="entry name" value="Acyl_CoA_acyltransferase"/>
</dbReference>
<organism evidence="2 3">
    <name type="scientific">Tessaracoccus flavescens</name>
    <dbReference type="NCBI Taxonomy" id="399497"/>
    <lineage>
        <taxon>Bacteria</taxon>
        <taxon>Bacillati</taxon>
        <taxon>Actinomycetota</taxon>
        <taxon>Actinomycetes</taxon>
        <taxon>Propionibacteriales</taxon>
        <taxon>Propionibacteriaceae</taxon>
        <taxon>Tessaracoccus</taxon>
    </lineage>
</organism>
<dbReference type="CDD" id="cd04301">
    <property type="entry name" value="NAT_SF"/>
    <property type="match status" value="1"/>
</dbReference>
<proteinExistence type="predicted"/>
<keyword evidence="3" id="KW-1185">Reference proteome</keyword>
<dbReference type="PROSITE" id="PS51186">
    <property type="entry name" value="GNAT"/>
    <property type="match status" value="1"/>
</dbReference>
<evidence type="ECO:0000313" key="2">
    <source>
        <dbReference type="EMBL" id="AQP52132.1"/>
    </source>
</evidence>
<dbReference type="Gene3D" id="3.40.630.30">
    <property type="match status" value="1"/>
</dbReference>
<feature type="domain" description="N-acetyltransferase" evidence="1">
    <location>
        <begin position="169"/>
        <end position="311"/>
    </location>
</feature>
<accession>A0A1Q2D1A4</accession>
<dbReference type="KEGG" id="tfa:BW733_16205"/>
<dbReference type="InterPro" id="IPR000182">
    <property type="entry name" value="GNAT_dom"/>
</dbReference>
<dbReference type="Pfam" id="PF00583">
    <property type="entry name" value="Acetyltransf_1"/>
    <property type="match status" value="1"/>
</dbReference>
<evidence type="ECO:0000313" key="3">
    <source>
        <dbReference type="Proteomes" id="UP000188235"/>
    </source>
</evidence>
<name>A0A1Q2D1A4_9ACTN</name>
<dbReference type="STRING" id="399497.BW733_16205"/>
<protein>
    <recommendedName>
        <fullName evidence="1">N-acetyltransferase domain-containing protein</fullName>
    </recommendedName>
</protein>
<dbReference type="OrthoDB" id="9799092at2"/>
<sequence>MEAYVEPHLRWRLLGQEDVAEVENFRSQLEALDNSVLSGMASAIMDTDLLPADGMAVGGWDAYDSLSAFGVSFIASTDPLRIYVMGGVHPVHRHMLVGTSLLRWQVERARHWRDANHPDQPMWLGCYAEIGRPGLERVALKLGFTAERYYYDLHRDLSRPLAVPRSPGIDVAGFRAEDSEAVRVLHNLCFQAIGGSEVLREVWDARLADPAFRPDWSFIARDGDRIIGYAMSAVDGEENGGWTERFGVHPDYRRRGILLALLGHCLHAMRASGCTEAGIGIDTPDGLGLSRLAGELDYTTRDAVALLSRVV</sequence>
<dbReference type="Proteomes" id="UP000188235">
    <property type="component" value="Chromosome"/>
</dbReference>